<keyword evidence="1" id="KW-0904">Protein phosphatase</keyword>
<keyword evidence="5" id="KW-1185">Reference proteome</keyword>
<comment type="caution">
    <text evidence="4">The sequence shown here is derived from an EMBL/GenBank/DDBJ whole genome shotgun (WGS) entry which is preliminary data.</text>
</comment>
<accession>A0AA39DKI1</accession>
<organism evidence="4 5">
    <name type="scientific">Vitis rotundifolia</name>
    <name type="common">Muscadine grape</name>
    <dbReference type="NCBI Taxonomy" id="103349"/>
    <lineage>
        <taxon>Eukaryota</taxon>
        <taxon>Viridiplantae</taxon>
        <taxon>Streptophyta</taxon>
        <taxon>Embryophyta</taxon>
        <taxon>Tracheophyta</taxon>
        <taxon>Spermatophyta</taxon>
        <taxon>Magnoliopsida</taxon>
        <taxon>eudicotyledons</taxon>
        <taxon>Gunneridae</taxon>
        <taxon>Pentapetalae</taxon>
        <taxon>rosids</taxon>
        <taxon>Vitales</taxon>
        <taxon>Vitaceae</taxon>
        <taxon>Viteae</taxon>
        <taxon>Vitis</taxon>
    </lineage>
</organism>
<comment type="catalytic activity">
    <reaction evidence="1">
        <text>O-phospho-L-seryl-[protein] + H2O = L-seryl-[protein] + phosphate</text>
        <dbReference type="Rhea" id="RHEA:20629"/>
        <dbReference type="Rhea" id="RHEA-COMP:9863"/>
        <dbReference type="Rhea" id="RHEA-COMP:11604"/>
        <dbReference type="ChEBI" id="CHEBI:15377"/>
        <dbReference type="ChEBI" id="CHEBI:29999"/>
        <dbReference type="ChEBI" id="CHEBI:43474"/>
        <dbReference type="ChEBI" id="CHEBI:83421"/>
        <dbReference type="EC" id="3.1.3.16"/>
    </reaction>
</comment>
<evidence type="ECO:0000313" key="5">
    <source>
        <dbReference type="Proteomes" id="UP001168098"/>
    </source>
</evidence>
<keyword evidence="1" id="KW-0479">Metal-binding</keyword>
<comment type="cofactor">
    <cofactor evidence="1">
        <name>Mg(2+)</name>
        <dbReference type="ChEBI" id="CHEBI:18420"/>
    </cofactor>
</comment>
<dbReference type="AlphaFoldDB" id="A0AA39DKI1"/>
<name>A0AA39DKI1_VITRO</name>
<dbReference type="InterPro" id="IPR039123">
    <property type="entry name" value="PPTC7"/>
</dbReference>
<dbReference type="InterPro" id="IPR036457">
    <property type="entry name" value="PPM-type-like_dom_sf"/>
</dbReference>
<dbReference type="InterPro" id="IPR001932">
    <property type="entry name" value="PPM-type_phosphatase-like_dom"/>
</dbReference>
<dbReference type="SMART" id="SM00331">
    <property type="entry name" value="PP2C_SIG"/>
    <property type="match status" value="1"/>
</dbReference>
<dbReference type="GO" id="GO:0046872">
    <property type="term" value="F:metal ion binding"/>
    <property type="evidence" value="ECO:0007669"/>
    <property type="project" value="UniProtKB-UniRule"/>
</dbReference>
<dbReference type="GO" id="GO:0004722">
    <property type="term" value="F:protein serine/threonine phosphatase activity"/>
    <property type="evidence" value="ECO:0007669"/>
    <property type="project" value="UniProtKB-EC"/>
</dbReference>
<evidence type="ECO:0000313" key="4">
    <source>
        <dbReference type="EMBL" id="KAJ9686905.1"/>
    </source>
</evidence>
<dbReference type="PANTHER" id="PTHR12320">
    <property type="entry name" value="PROTEIN PHOSPHATASE 2C"/>
    <property type="match status" value="1"/>
</dbReference>
<gene>
    <name evidence="4" type="ORF">PVL29_015669</name>
</gene>
<dbReference type="SMART" id="SM00332">
    <property type="entry name" value="PP2Cc"/>
    <property type="match status" value="1"/>
</dbReference>
<comment type="cofactor">
    <cofactor evidence="1">
        <name>Mn(2+)</name>
        <dbReference type="ChEBI" id="CHEBI:29035"/>
    </cofactor>
</comment>
<comment type="catalytic activity">
    <reaction evidence="1">
        <text>O-phospho-L-threonyl-[protein] + H2O = L-threonyl-[protein] + phosphate</text>
        <dbReference type="Rhea" id="RHEA:47004"/>
        <dbReference type="Rhea" id="RHEA-COMP:11060"/>
        <dbReference type="Rhea" id="RHEA-COMP:11605"/>
        <dbReference type="ChEBI" id="CHEBI:15377"/>
        <dbReference type="ChEBI" id="CHEBI:30013"/>
        <dbReference type="ChEBI" id="CHEBI:43474"/>
        <dbReference type="ChEBI" id="CHEBI:61977"/>
        <dbReference type="EC" id="3.1.3.16"/>
    </reaction>
</comment>
<keyword evidence="1" id="KW-0460">Magnesium</keyword>
<feature type="region of interest" description="Disordered" evidence="2">
    <location>
        <begin position="450"/>
        <end position="486"/>
    </location>
</feature>
<sequence length="772" mass="84092">MAELSLYAFSWRLSSFHTLLIPRHASLRPSHVLRNQRPPSHLSSFLPYCSSTPTPSHSDDDEFGLLSSTDCSDGSILFRFGYASEIAGRVELEEVEGLAEVEKASKCVESEVVEESKLLGKDDGVADEEVSDNRKNEKTSLWDSEHRIVSGEVINDVGDEIVLCSEESDSDVVEAVKNSRIELEDKIVLCRESDNNVVEDGKDRRIGPEDEIGLCKEHSDVPESDSNVVEAVYDSEIGQEDGVALHREHIDDIENDTTVVAAITDSRIGMEERLLAESGLDIQSSDSFDHVVRLETETTVNSEQNSVEEDKGQFLKPVGVSELDNGFNIENSSPEEDFEGHVENGVSTLGVVLESEVGPDSELDCASEEIFEEKSEGELMISVVCSEPHSVVEVVNSYGSSESQEENLKIKDMHLSTHADAELSHVTDEVRHEGDMIKVRPVCAVVGPEPVLNEETSHGSVEESADAHGTENSIPLKDISPSSNLEAETTEEDVQSCDAIEESGTKAVELKLVETTLNGEEILMTGLALSSGSALLPHPSKALTGGEDAYFVAFQNWFGVADGVGQWSLEGINGGLYAREVMNNCEEIVFKCKGIPITDPREILNRSVAEAQSPGLSTVLVAYFNGQVLHVANIGDAGFLIIRHGAVFQRSSPMVYEFNFPLRIEKSDDPSELIEEYKIDLDEGDVIITATDGLFDNIYEPEIISIVSKSLQANLKPKEIAELLAMRAQEVGRSSSTRSPFADAAKAAGYGGYTGGKLDDVTVIVSSVQKRT</sequence>
<dbReference type="EMBL" id="JARBHA010000012">
    <property type="protein sequence ID" value="KAJ9686905.1"/>
    <property type="molecule type" value="Genomic_DNA"/>
</dbReference>
<dbReference type="EC" id="3.1.3.16" evidence="1"/>
<dbReference type="PROSITE" id="PS51746">
    <property type="entry name" value="PPM_2"/>
    <property type="match status" value="1"/>
</dbReference>
<dbReference type="Proteomes" id="UP001168098">
    <property type="component" value="Unassembled WGS sequence"/>
</dbReference>
<protein>
    <recommendedName>
        <fullName evidence="1">Protein phosphatase</fullName>
        <ecNumber evidence="1">3.1.3.16</ecNumber>
    </recommendedName>
</protein>
<evidence type="ECO:0000259" key="3">
    <source>
        <dbReference type="PROSITE" id="PS51746"/>
    </source>
</evidence>
<feature type="domain" description="PPM-type phosphatase" evidence="3">
    <location>
        <begin position="530"/>
        <end position="768"/>
    </location>
</feature>
<dbReference type="Gene3D" id="3.60.40.10">
    <property type="entry name" value="PPM-type phosphatase domain"/>
    <property type="match status" value="2"/>
</dbReference>
<dbReference type="PANTHER" id="PTHR12320:SF1">
    <property type="entry name" value="PROTEIN PHOSPHATASE PTC7 HOMOLOG"/>
    <property type="match status" value="1"/>
</dbReference>
<keyword evidence="1" id="KW-0464">Manganese</keyword>
<reference evidence="4 5" key="1">
    <citation type="journal article" date="2023" name="BMC Biotechnol.">
        <title>Vitis rotundifolia cv Carlos genome sequencing.</title>
        <authorList>
            <person name="Huff M."/>
            <person name="Hulse-Kemp A."/>
            <person name="Scheffler B."/>
            <person name="Youngblood R."/>
            <person name="Simpson S."/>
            <person name="Babiker E."/>
            <person name="Staton M."/>
        </authorList>
    </citation>
    <scope>NUCLEOTIDE SEQUENCE [LARGE SCALE GENOMIC DNA]</scope>
    <source>
        <tissue evidence="4">Leaf</tissue>
    </source>
</reference>
<feature type="compositionally biased region" description="Basic and acidic residues" evidence="2">
    <location>
        <begin position="455"/>
        <end position="469"/>
    </location>
</feature>
<keyword evidence="1" id="KW-0378">Hydrolase</keyword>
<dbReference type="SUPFAM" id="SSF81606">
    <property type="entry name" value="PP2C-like"/>
    <property type="match status" value="1"/>
</dbReference>
<comment type="similarity">
    <text evidence="1">Belongs to the PP2C family.</text>
</comment>
<evidence type="ECO:0000256" key="1">
    <source>
        <dbReference type="RuleBase" id="RU366020"/>
    </source>
</evidence>
<evidence type="ECO:0000256" key="2">
    <source>
        <dbReference type="SAM" id="MobiDB-lite"/>
    </source>
</evidence>
<dbReference type="GO" id="GO:0009507">
    <property type="term" value="C:chloroplast"/>
    <property type="evidence" value="ECO:0007669"/>
    <property type="project" value="TreeGrafter"/>
</dbReference>
<proteinExistence type="inferred from homology"/>